<evidence type="ECO:0000313" key="1">
    <source>
        <dbReference type="EMBL" id="EMA47985.1"/>
    </source>
</evidence>
<proteinExistence type="predicted"/>
<keyword evidence="2" id="KW-1185">Reference proteome</keyword>
<name>M0MU61_9EURY</name>
<evidence type="ECO:0000313" key="2">
    <source>
        <dbReference type="Proteomes" id="UP000011669"/>
    </source>
</evidence>
<dbReference type="InParanoid" id="M0MU61"/>
<dbReference type="Proteomes" id="UP000011669">
    <property type="component" value="Unassembled WGS sequence"/>
</dbReference>
<organism evidence="1 2">
    <name type="scientific">Halococcus saccharolyticus DSM 5350</name>
    <dbReference type="NCBI Taxonomy" id="1227455"/>
    <lineage>
        <taxon>Archaea</taxon>
        <taxon>Methanobacteriati</taxon>
        <taxon>Methanobacteriota</taxon>
        <taxon>Stenosarchaea group</taxon>
        <taxon>Halobacteria</taxon>
        <taxon>Halobacteriales</taxon>
        <taxon>Halococcaceae</taxon>
        <taxon>Halococcus</taxon>
    </lineage>
</organism>
<dbReference type="RefSeq" id="WP_006075983.1">
    <property type="nucleotide sequence ID" value="NZ_AOMD01000002.1"/>
</dbReference>
<dbReference type="PATRIC" id="fig|1227455.4.peg.183"/>
<comment type="caution">
    <text evidence="1">The sequence shown here is derived from an EMBL/GenBank/DDBJ whole genome shotgun (WGS) entry which is preliminary data.</text>
</comment>
<protein>
    <submittedName>
        <fullName evidence="1">Uncharacterized protein</fullName>
    </submittedName>
</protein>
<sequence length="506" mass="53679">MPLQIETADTTRKRLISLTSSEIADLTNFSQHSPEYILLDGEAEYLSDIQHGMLAAQLSGWLRFAGGPVTEDKLSTLFTEEQIARIDLPYLNSLMVDFDLDQKAIENGVVRDPGSPAIGEILVTVDSPDATVEAGTIVGTTPDAAGDYLAYRITDNGSPTGASTTVTLPITAWNREENEAAVGAEYNVGSNIIEYVPDEQEQDTSDILTVTNPNATYDGEGEEGNESLRQRTRNALVNRSGGGTTGGIEGQFISAFASIDDGDVEIIQHYDGTPTLSVSGSEIDTYDPETDPDISGTNGAPYGRVLVNAPDVTDSEFETFFDRDDVFPSTVYHRLLRATRRVVDVDLTLDGTDLDTTAIENTLAEYLASLTLGENVADGRITYEVMDAAPGDLADVDATLSLSDEPHTYTSGTAQYQLDSAAANVGDVTGTAGGSQTTFVAGTDYTTTDTTGDGAIDTIDWSIGGSNPDNGTTFTVDYTVADDVVIAQREVADPGNITVTVESGGS</sequence>
<dbReference type="STRING" id="1227455.C449_00895"/>
<reference evidence="1 2" key="1">
    <citation type="journal article" date="2014" name="PLoS Genet.">
        <title>Phylogenetically driven sequencing of extremely halophilic archaea reveals strategies for static and dynamic osmo-response.</title>
        <authorList>
            <person name="Becker E.A."/>
            <person name="Seitzer P.M."/>
            <person name="Tritt A."/>
            <person name="Larsen D."/>
            <person name="Krusor M."/>
            <person name="Yao A.I."/>
            <person name="Wu D."/>
            <person name="Madern D."/>
            <person name="Eisen J.A."/>
            <person name="Darling A.E."/>
            <person name="Facciotti M.T."/>
        </authorList>
    </citation>
    <scope>NUCLEOTIDE SEQUENCE [LARGE SCALE GENOMIC DNA]</scope>
    <source>
        <strain evidence="1 2">DSM 5350</strain>
    </source>
</reference>
<accession>M0MU61</accession>
<dbReference type="EMBL" id="AOMD01000002">
    <property type="protein sequence ID" value="EMA47985.1"/>
    <property type="molecule type" value="Genomic_DNA"/>
</dbReference>
<gene>
    <name evidence="1" type="ORF">C449_00895</name>
</gene>
<dbReference type="AlphaFoldDB" id="M0MU61"/>